<keyword evidence="8" id="KW-0131">Cell cycle</keyword>
<keyword evidence="6" id="KW-0133">Cell shape</keyword>
<evidence type="ECO:0000256" key="4">
    <source>
        <dbReference type="ARBA" id="ARBA00022618"/>
    </source>
</evidence>
<dbReference type="PANTHER" id="PTHR43783:SF1">
    <property type="entry name" value="UDP-N-ACETYLGLUCOSAMINE 1-CARBOXYVINYLTRANSFERASE"/>
    <property type="match status" value="1"/>
</dbReference>
<evidence type="ECO:0000256" key="9">
    <source>
        <dbReference type="ARBA" id="ARBA00023316"/>
    </source>
</evidence>
<sequence length="164" mass="17585">MDQIIVRGGKKLRGSVKISGSKNSSLPIFVASLLTNDVCVLDNVPNLEDVNTMKKLLISLGVNIKSEDKNLVLKLDNISSIKANYDLVRRMRASILVLGPLLAKFGEAEVSLPGGCAIGSRPVDLHIYALKKMGANIKIKDGYIKGFVTGSTLKGAKINFSTVS</sequence>
<keyword evidence="3" id="KW-0963">Cytoplasm</keyword>
<evidence type="ECO:0000256" key="10">
    <source>
        <dbReference type="ARBA" id="ARBA00038367"/>
    </source>
</evidence>
<dbReference type="GO" id="GO:0008360">
    <property type="term" value="P:regulation of cell shape"/>
    <property type="evidence" value="ECO:0007669"/>
    <property type="project" value="UniProtKB-KW"/>
</dbReference>
<evidence type="ECO:0000259" key="16">
    <source>
        <dbReference type="Pfam" id="PF00275"/>
    </source>
</evidence>
<comment type="catalytic activity">
    <reaction evidence="15">
        <text>phosphoenolpyruvate + UDP-N-acetyl-alpha-D-glucosamine = UDP-N-acetyl-3-O-(1-carboxyvinyl)-alpha-D-glucosamine + phosphate</text>
        <dbReference type="Rhea" id="RHEA:18681"/>
        <dbReference type="ChEBI" id="CHEBI:43474"/>
        <dbReference type="ChEBI" id="CHEBI:57705"/>
        <dbReference type="ChEBI" id="CHEBI:58702"/>
        <dbReference type="ChEBI" id="CHEBI:68483"/>
        <dbReference type="EC" id="2.5.1.7"/>
    </reaction>
</comment>
<proteinExistence type="inferred from homology"/>
<feature type="domain" description="Enolpyruvate transferase" evidence="16">
    <location>
        <begin position="6"/>
        <end position="164"/>
    </location>
</feature>
<dbReference type="AlphaFoldDB" id="A0A383D119"/>
<dbReference type="GO" id="GO:0008760">
    <property type="term" value="F:UDP-N-acetylglucosamine 1-carboxyvinyltransferase activity"/>
    <property type="evidence" value="ECO:0007669"/>
    <property type="project" value="UniProtKB-EC"/>
</dbReference>
<evidence type="ECO:0000256" key="3">
    <source>
        <dbReference type="ARBA" id="ARBA00022490"/>
    </source>
</evidence>
<evidence type="ECO:0000256" key="14">
    <source>
        <dbReference type="ARBA" id="ARBA00042842"/>
    </source>
</evidence>
<evidence type="ECO:0000256" key="8">
    <source>
        <dbReference type="ARBA" id="ARBA00023306"/>
    </source>
</evidence>
<dbReference type="InterPro" id="IPR001986">
    <property type="entry name" value="Enolpyruvate_Tfrase_dom"/>
</dbReference>
<gene>
    <name evidence="17" type="ORF">METZ01_LOCUS490833</name>
</gene>
<comment type="similarity">
    <text evidence="10">Belongs to the EPSP synthase family. MurA subfamily.</text>
</comment>
<dbReference type="GO" id="GO:0005737">
    <property type="term" value="C:cytoplasm"/>
    <property type="evidence" value="ECO:0007669"/>
    <property type="project" value="UniProtKB-SubCell"/>
</dbReference>
<evidence type="ECO:0000256" key="12">
    <source>
        <dbReference type="ARBA" id="ARBA00039754"/>
    </source>
</evidence>
<dbReference type="GO" id="GO:0009252">
    <property type="term" value="P:peptidoglycan biosynthetic process"/>
    <property type="evidence" value="ECO:0007669"/>
    <property type="project" value="UniProtKB-KW"/>
</dbReference>
<evidence type="ECO:0000256" key="1">
    <source>
        <dbReference type="ARBA" id="ARBA00004496"/>
    </source>
</evidence>
<evidence type="ECO:0000256" key="6">
    <source>
        <dbReference type="ARBA" id="ARBA00022960"/>
    </source>
</evidence>
<evidence type="ECO:0000256" key="11">
    <source>
        <dbReference type="ARBA" id="ARBA00039108"/>
    </source>
</evidence>
<evidence type="ECO:0000256" key="13">
    <source>
        <dbReference type="ARBA" id="ARBA00042443"/>
    </source>
</evidence>
<keyword evidence="7" id="KW-0573">Peptidoglycan synthesis</keyword>
<feature type="non-terminal residue" evidence="17">
    <location>
        <position position="164"/>
    </location>
</feature>
<dbReference type="EMBL" id="UINC01213283">
    <property type="protein sequence ID" value="SVE37979.1"/>
    <property type="molecule type" value="Genomic_DNA"/>
</dbReference>
<reference evidence="17" key="1">
    <citation type="submission" date="2018-05" db="EMBL/GenBank/DDBJ databases">
        <authorList>
            <person name="Lanie J.A."/>
            <person name="Ng W.-L."/>
            <person name="Kazmierczak K.M."/>
            <person name="Andrzejewski T.M."/>
            <person name="Davidsen T.M."/>
            <person name="Wayne K.J."/>
            <person name="Tettelin H."/>
            <person name="Glass J.I."/>
            <person name="Rusch D."/>
            <person name="Podicherti R."/>
            <person name="Tsui H.-C.T."/>
            <person name="Winkler M.E."/>
        </authorList>
    </citation>
    <scope>NUCLEOTIDE SEQUENCE</scope>
</reference>
<evidence type="ECO:0000313" key="17">
    <source>
        <dbReference type="EMBL" id="SVE37979.1"/>
    </source>
</evidence>
<keyword evidence="4" id="KW-0132">Cell division</keyword>
<comment type="pathway">
    <text evidence="2">Cell wall biogenesis; peptidoglycan biosynthesis.</text>
</comment>
<accession>A0A383D119</accession>
<evidence type="ECO:0000256" key="5">
    <source>
        <dbReference type="ARBA" id="ARBA00022679"/>
    </source>
</evidence>
<organism evidence="17">
    <name type="scientific">marine metagenome</name>
    <dbReference type="NCBI Taxonomy" id="408172"/>
    <lineage>
        <taxon>unclassified sequences</taxon>
        <taxon>metagenomes</taxon>
        <taxon>ecological metagenomes</taxon>
    </lineage>
</organism>
<name>A0A383D119_9ZZZZ</name>
<protein>
    <recommendedName>
        <fullName evidence="12">UDP-N-acetylglucosamine 1-carboxyvinyltransferase</fullName>
        <ecNumber evidence="11">2.5.1.7</ecNumber>
    </recommendedName>
    <alternativeName>
        <fullName evidence="13">Enoylpyruvate transferase</fullName>
    </alternativeName>
    <alternativeName>
        <fullName evidence="14">UDP-N-acetylglucosamine enolpyruvyl transferase</fullName>
    </alternativeName>
</protein>
<dbReference type="EC" id="2.5.1.7" evidence="11"/>
<dbReference type="InterPro" id="IPR036968">
    <property type="entry name" value="Enolpyruvate_Tfrase_sf"/>
</dbReference>
<keyword evidence="5" id="KW-0808">Transferase</keyword>
<dbReference type="Gene3D" id="3.65.10.10">
    <property type="entry name" value="Enolpyruvate transferase domain"/>
    <property type="match status" value="1"/>
</dbReference>
<keyword evidence="9" id="KW-0961">Cell wall biogenesis/degradation</keyword>
<dbReference type="GO" id="GO:0071555">
    <property type="term" value="P:cell wall organization"/>
    <property type="evidence" value="ECO:0007669"/>
    <property type="project" value="UniProtKB-KW"/>
</dbReference>
<evidence type="ECO:0000256" key="15">
    <source>
        <dbReference type="ARBA" id="ARBA00047527"/>
    </source>
</evidence>
<dbReference type="SUPFAM" id="SSF55205">
    <property type="entry name" value="EPT/RTPC-like"/>
    <property type="match status" value="1"/>
</dbReference>
<evidence type="ECO:0000256" key="2">
    <source>
        <dbReference type="ARBA" id="ARBA00004752"/>
    </source>
</evidence>
<dbReference type="PANTHER" id="PTHR43783">
    <property type="entry name" value="UDP-N-ACETYLGLUCOSAMINE 1-CARBOXYVINYLTRANSFERASE"/>
    <property type="match status" value="1"/>
</dbReference>
<dbReference type="Pfam" id="PF00275">
    <property type="entry name" value="EPSP_synthase"/>
    <property type="match status" value="1"/>
</dbReference>
<dbReference type="GO" id="GO:0051301">
    <property type="term" value="P:cell division"/>
    <property type="evidence" value="ECO:0007669"/>
    <property type="project" value="UniProtKB-KW"/>
</dbReference>
<evidence type="ECO:0000256" key="7">
    <source>
        <dbReference type="ARBA" id="ARBA00022984"/>
    </source>
</evidence>
<comment type="subcellular location">
    <subcellularLocation>
        <location evidence="1">Cytoplasm</location>
    </subcellularLocation>
</comment>
<dbReference type="InterPro" id="IPR050068">
    <property type="entry name" value="MurA_subfamily"/>
</dbReference>
<dbReference type="InterPro" id="IPR013792">
    <property type="entry name" value="RNA3'P_cycl/enolpyr_Trfase_a/b"/>
</dbReference>